<sequence>MIALYLPELSLELFERAETFTVLITFSQIDNAPGFWLPSDDLDRNAVVVFEPSVEFTHNAFALR</sequence>
<comment type="caution">
    <text evidence="1">The sequence shown here is derived from an EMBL/GenBank/DDBJ whole genome shotgun (WGS) entry which is preliminary data.</text>
</comment>
<evidence type="ECO:0000313" key="2">
    <source>
        <dbReference type="Proteomes" id="UP000187000"/>
    </source>
</evidence>
<name>A0ACC8SCU5_9ENTR</name>
<organism evidence="1 2">
    <name type="scientific">Enterobacter kobei</name>
    <dbReference type="NCBI Taxonomy" id="208224"/>
    <lineage>
        <taxon>Bacteria</taxon>
        <taxon>Pseudomonadati</taxon>
        <taxon>Pseudomonadota</taxon>
        <taxon>Gammaproteobacteria</taxon>
        <taxon>Enterobacterales</taxon>
        <taxon>Enterobacteriaceae</taxon>
        <taxon>Enterobacter</taxon>
        <taxon>Enterobacter cloacae complex</taxon>
    </lineage>
</organism>
<evidence type="ECO:0000313" key="1">
    <source>
        <dbReference type="EMBL" id="OLR21364.1"/>
    </source>
</evidence>
<keyword evidence="2" id="KW-1185">Reference proteome</keyword>
<dbReference type="Proteomes" id="UP000187000">
    <property type="component" value="Unassembled WGS sequence"/>
</dbReference>
<accession>A0ACC8SCU5</accession>
<protein>
    <submittedName>
        <fullName evidence="1">Uncharacterized protein</fullName>
    </submittedName>
</protein>
<gene>
    <name evidence="1" type="ORF">BH713_12230</name>
</gene>
<proteinExistence type="predicted"/>
<dbReference type="EMBL" id="MKXD01000002">
    <property type="protein sequence ID" value="OLR21364.1"/>
    <property type="molecule type" value="Genomic_DNA"/>
</dbReference>
<reference evidence="1" key="1">
    <citation type="submission" date="2016-10" db="EMBL/GenBank/DDBJ databases">
        <authorList>
            <person name="Wang S."/>
            <person name="Zhu B."/>
        </authorList>
    </citation>
    <scope>NUCLEOTIDE SEQUENCE</scope>
    <source>
        <strain evidence="1">JCM 8580</strain>
    </source>
</reference>